<sequence>MCIDEVTALIIDDFDILDCGCDITIRSCDGKLQRIHKSCTTFVPCNIVCCFHMVKMDIKNIFLFSNW</sequence>
<dbReference type="Proteomes" id="UP000257109">
    <property type="component" value="Unassembled WGS sequence"/>
</dbReference>
<feature type="non-terminal residue" evidence="1">
    <location>
        <position position="1"/>
    </location>
</feature>
<keyword evidence="2" id="KW-1185">Reference proteome</keyword>
<accession>A0A371HSL8</accession>
<dbReference type="EMBL" id="QJKJ01001816">
    <property type="protein sequence ID" value="RDY05778.1"/>
    <property type="molecule type" value="Genomic_DNA"/>
</dbReference>
<proteinExistence type="predicted"/>
<evidence type="ECO:0000313" key="1">
    <source>
        <dbReference type="EMBL" id="RDY05778.1"/>
    </source>
</evidence>
<dbReference type="AlphaFoldDB" id="A0A371HSL8"/>
<reference evidence="1" key="1">
    <citation type="submission" date="2018-05" db="EMBL/GenBank/DDBJ databases">
        <title>Draft genome of Mucuna pruriens seed.</title>
        <authorList>
            <person name="Nnadi N.E."/>
            <person name="Vos R."/>
            <person name="Hasami M.H."/>
            <person name="Devisetty U.K."/>
            <person name="Aguiy J.C."/>
        </authorList>
    </citation>
    <scope>NUCLEOTIDE SEQUENCE [LARGE SCALE GENOMIC DNA]</scope>
    <source>
        <strain evidence="1">JCA_2017</strain>
    </source>
</reference>
<evidence type="ECO:0000313" key="2">
    <source>
        <dbReference type="Proteomes" id="UP000257109"/>
    </source>
</evidence>
<protein>
    <submittedName>
        <fullName evidence="1">Uncharacterized protein</fullName>
    </submittedName>
</protein>
<name>A0A371HSL8_MUCPR</name>
<comment type="caution">
    <text evidence="1">The sequence shown here is derived from an EMBL/GenBank/DDBJ whole genome shotgun (WGS) entry which is preliminary data.</text>
</comment>
<organism evidence="1 2">
    <name type="scientific">Mucuna pruriens</name>
    <name type="common">Velvet bean</name>
    <name type="synonym">Dolichos pruriens</name>
    <dbReference type="NCBI Taxonomy" id="157652"/>
    <lineage>
        <taxon>Eukaryota</taxon>
        <taxon>Viridiplantae</taxon>
        <taxon>Streptophyta</taxon>
        <taxon>Embryophyta</taxon>
        <taxon>Tracheophyta</taxon>
        <taxon>Spermatophyta</taxon>
        <taxon>Magnoliopsida</taxon>
        <taxon>eudicotyledons</taxon>
        <taxon>Gunneridae</taxon>
        <taxon>Pentapetalae</taxon>
        <taxon>rosids</taxon>
        <taxon>fabids</taxon>
        <taxon>Fabales</taxon>
        <taxon>Fabaceae</taxon>
        <taxon>Papilionoideae</taxon>
        <taxon>50 kb inversion clade</taxon>
        <taxon>NPAAA clade</taxon>
        <taxon>indigoferoid/millettioid clade</taxon>
        <taxon>Phaseoleae</taxon>
        <taxon>Mucuna</taxon>
    </lineage>
</organism>
<gene>
    <name evidence="1" type="ORF">CR513_10348</name>
</gene>